<evidence type="ECO:0000313" key="15">
    <source>
        <dbReference type="Proteomes" id="UP000049983"/>
    </source>
</evidence>
<evidence type="ECO:0000256" key="4">
    <source>
        <dbReference type="ARBA" id="ARBA00013001"/>
    </source>
</evidence>
<dbReference type="FunFam" id="3.40.50.720:FF:000041">
    <property type="entry name" value="D-3-phosphoglycerate dehydrogenase"/>
    <property type="match status" value="1"/>
</dbReference>
<feature type="domain" description="ACT" evidence="13">
    <location>
        <begin position="341"/>
        <end position="414"/>
    </location>
</feature>
<dbReference type="UniPathway" id="UPA00135">
    <property type="reaction ID" value="UER00196"/>
</dbReference>
<keyword evidence="15" id="KW-1185">Reference proteome</keyword>
<dbReference type="InterPro" id="IPR029753">
    <property type="entry name" value="D-isomer_DH_CS"/>
</dbReference>
<dbReference type="GeneID" id="97672037"/>
<name>A0A0M6ZBV4_9HYPH</name>
<dbReference type="RefSeq" id="WP_055117171.1">
    <property type="nucleotide sequence ID" value="NZ_CANKXR010000022.1"/>
</dbReference>
<organism evidence="14 15">
    <name type="scientific">Roseibium album</name>
    <dbReference type="NCBI Taxonomy" id="311410"/>
    <lineage>
        <taxon>Bacteria</taxon>
        <taxon>Pseudomonadati</taxon>
        <taxon>Pseudomonadota</taxon>
        <taxon>Alphaproteobacteria</taxon>
        <taxon>Hyphomicrobiales</taxon>
        <taxon>Stappiaceae</taxon>
        <taxon>Roseibium</taxon>
    </lineage>
</organism>
<dbReference type="CDD" id="cd04901">
    <property type="entry name" value="ACT_3PGDH"/>
    <property type="match status" value="1"/>
</dbReference>
<comment type="similarity">
    <text evidence="3 12">Belongs to the D-isomer specific 2-hydroxyacid dehydrogenase family.</text>
</comment>
<evidence type="ECO:0000256" key="6">
    <source>
        <dbReference type="ARBA" id="ARBA00021582"/>
    </source>
</evidence>
<dbReference type="EC" id="1.1.1.399" evidence="4"/>
<reference evidence="15" key="1">
    <citation type="submission" date="2015-07" db="EMBL/GenBank/DDBJ databases">
        <authorList>
            <person name="Rodrigo-Torres Lidia"/>
            <person name="Arahal R.David."/>
        </authorList>
    </citation>
    <scope>NUCLEOTIDE SEQUENCE [LARGE SCALE GENOMIC DNA]</scope>
    <source>
        <strain evidence="15">CECT 5096</strain>
    </source>
</reference>
<keyword evidence="7 12" id="KW-0560">Oxidoreductase</keyword>
<dbReference type="Pfam" id="PF00389">
    <property type="entry name" value="2-Hacid_dh"/>
    <property type="match status" value="1"/>
</dbReference>
<evidence type="ECO:0000256" key="8">
    <source>
        <dbReference type="ARBA" id="ARBA00023027"/>
    </source>
</evidence>
<dbReference type="PROSITE" id="PS51671">
    <property type="entry name" value="ACT"/>
    <property type="match status" value="1"/>
</dbReference>
<evidence type="ECO:0000256" key="9">
    <source>
        <dbReference type="ARBA" id="ARBA00030455"/>
    </source>
</evidence>
<dbReference type="GO" id="GO:0006564">
    <property type="term" value="P:L-serine biosynthetic process"/>
    <property type="evidence" value="ECO:0007669"/>
    <property type="project" value="UniProtKB-ARBA"/>
</dbReference>
<dbReference type="PROSITE" id="PS00065">
    <property type="entry name" value="D_2_HYDROXYACID_DH_1"/>
    <property type="match status" value="1"/>
</dbReference>
<dbReference type="InterPro" id="IPR054480">
    <property type="entry name" value="AHAS_small-like_ACT"/>
</dbReference>
<dbReference type="InterPro" id="IPR036291">
    <property type="entry name" value="NAD(P)-bd_dom_sf"/>
</dbReference>
<evidence type="ECO:0000256" key="2">
    <source>
        <dbReference type="ARBA" id="ARBA00005216"/>
    </source>
</evidence>
<dbReference type="GO" id="GO:0004617">
    <property type="term" value="F:phosphoglycerate dehydrogenase activity"/>
    <property type="evidence" value="ECO:0007669"/>
    <property type="project" value="UniProtKB-EC"/>
</dbReference>
<dbReference type="SUPFAM" id="SSF51735">
    <property type="entry name" value="NAD(P)-binding Rossmann-fold domains"/>
    <property type="match status" value="1"/>
</dbReference>
<evidence type="ECO:0000256" key="7">
    <source>
        <dbReference type="ARBA" id="ARBA00023002"/>
    </source>
</evidence>
<proteinExistence type="inferred from homology"/>
<dbReference type="Gene3D" id="3.40.50.720">
    <property type="entry name" value="NAD(P)-binding Rossmann-like Domain"/>
    <property type="match status" value="2"/>
</dbReference>
<dbReference type="PANTHER" id="PTHR10996:SF282">
    <property type="entry name" value="D-3-PHOSPHOGLYCERATE DEHYDROGENASE 1-RELATED"/>
    <property type="match status" value="1"/>
</dbReference>
<evidence type="ECO:0000256" key="11">
    <source>
        <dbReference type="ARBA" id="ARBA00048731"/>
    </source>
</evidence>
<protein>
    <recommendedName>
        <fullName evidence="6">D-3-phosphoglycerate dehydrogenase</fullName>
        <ecNumber evidence="4">1.1.1.399</ecNumber>
        <ecNumber evidence="5">1.1.1.95</ecNumber>
    </recommendedName>
    <alternativeName>
        <fullName evidence="9">2-oxoglutarate reductase</fullName>
    </alternativeName>
</protein>
<dbReference type="AlphaFoldDB" id="A0A0M6ZBV4"/>
<comment type="catalytic activity">
    <reaction evidence="10">
        <text>(R)-2-hydroxyglutarate + NAD(+) = 2-oxoglutarate + NADH + H(+)</text>
        <dbReference type="Rhea" id="RHEA:49612"/>
        <dbReference type="ChEBI" id="CHEBI:15378"/>
        <dbReference type="ChEBI" id="CHEBI:15801"/>
        <dbReference type="ChEBI" id="CHEBI:16810"/>
        <dbReference type="ChEBI" id="CHEBI:57540"/>
        <dbReference type="ChEBI" id="CHEBI:57945"/>
        <dbReference type="EC" id="1.1.1.399"/>
    </reaction>
</comment>
<dbReference type="STRING" id="311410.LA5095_03474"/>
<comment type="function">
    <text evidence="1">Catalyzes the reversible oxidation of 3-phospho-D-glycerate to 3-phosphonooxypyruvate, the first step of the phosphorylated L-serine biosynthesis pathway. Also catalyzes the reversible oxidation of 2-hydroxyglutarate to 2-oxoglutarate.</text>
</comment>
<dbReference type="EC" id="1.1.1.95" evidence="5"/>
<dbReference type="Proteomes" id="UP000049983">
    <property type="component" value="Unassembled WGS sequence"/>
</dbReference>
<evidence type="ECO:0000256" key="3">
    <source>
        <dbReference type="ARBA" id="ARBA00005854"/>
    </source>
</evidence>
<dbReference type="PANTHER" id="PTHR10996">
    <property type="entry name" value="2-HYDROXYACID DEHYDROGENASE-RELATED"/>
    <property type="match status" value="1"/>
</dbReference>
<comment type="pathway">
    <text evidence="2">Amino-acid biosynthesis; L-serine biosynthesis; L-serine from 3-phospho-D-glycerate: step 1/3.</text>
</comment>
<evidence type="ECO:0000259" key="13">
    <source>
        <dbReference type="PROSITE" id="PS51671"/>
    </source>
</evidence>
<keyword evidence="8" id="KW-0520">NAD</keyword>
<dbReference type="InterPro" id="IPR029752">
    <property type="entry name" value="D-isomer_DH_CS1"/>
</dbReference>
<dbReference type="InterPro" id="IPR006140">
    <property type="entry name" value="D-isomer_DH_NAD-bd"/>
</dbReference>
<gene>
    <name evidence="14" type="primary">serA_2</name>
    <name evidence="14" type="ORF">LA5096_04756</name>
</gene>
<dbReference type="PROSITE" id="PS00671">
    <property type="entry name" value="D_2_HYDROXYACID_DH_3"/>
    <property type="match status" value="1"/>
</dbReference>
<dbReference type="Pfam" id="PF22629">
    <property type="entry name" value="ACT_AHAS_ss"/>
    <property type="match status" value="1"/>
</dbReference>
<dbReference type="Pfam" id="PF02826">
    <property type="entry name" value="2-Hacid_dh_C"/>
    <property type="match status" value="1"/>
</dbReference>
<evidence type="ECO:0000313" key="14">
    <source>
        <dbReference type="EMBL" id="CTQ76461.1"/>
    </source>
</evidence>
<dbReference type="GO" id="GO:0047545">
    <property type="term" value="F:(S)-2-hydroxyglutarate dehydrogenase activity"/>
    <property type="evidence" value="ECO:0007669"/>
    <property type="project" value="UniProtKB-ARBA"/>
</dbReference>
<evidence type="ECO:0000256" key="10">
    <source>
        <dbReference type="ARBA" id="ARBA00048126"/>
    </source>
</evidence>
<evidence type="ECO:0000256" key="1">
    <source>
        <dbReference type="ARBA" id="ARBA00003800"/>
    </source>
</evidence>
<dbReference type="InterPro" id="IPR002912">
    <property type="entry name" value="ACT_dom"/>
</dbReference>
<dbReference type="SUPFAM" id="SSF52283">
    <property type="entry name" value="Formate/glycerate dehydrogenase catalytic domain-like"/>
    <property type="match status" value="1"/>
</dbReference>
<evidence type="ECO:0000256" key="12">
    <source>
        <dbReference type="RuleBase" id="RU003719"/>
    </source>
</evidence>
<dbReference type="CDD" id="cd12176">
    <property type="entry name" value="PGDH_3"/>
    <property type="match status" value="1"/>
</dbReference>
<dbReference type="SUPFAM" id="SSF55021">
    <property type="entry name" value="ACT-like"/>
    <property type="match status" value="1"/>
</dbReference>
<dbReference type="OrthoDB" id="9793626at2"/>
<dbReference type="InterPro" id="IPR006139">
    <property type="entry name" value="D-isomer_2_OHA_DH_cat_dom"/>
</dbReference>
<dbReference type="Gene3D" id="3.30.70.260">
    <property type="match status" value="1"/>
</dbReference>
<sequence>MIHGLSRPKNQIRWLLLEGISPTAQNILERAGYSNVEVLPGALEKDALIEKLQDVQILGIRSRTQVTEEVLDAAKSLVAVGCFSVGTNQVDLNGTLNRGIPVFNAPFSNTRSVAELTIAEIVMLMRGVFTKSSAAHEGRWLKSAAGSHEIRGKTLGIVGYGNIGTQLSNLAEAMGMRVIYFDMVDKLQHGNVLPTDSLDMLLSESDVVSLHVPDTTATRNMFRAEQIARMKKGAFLINNARGKVIDIEALADALRSGHLAGAAIDVFPVEPKSNKDEFTSPLRGLDNVILTPHVGGSTEEAQARIGEEVSKRLVEYSDVGSTIGAIEFPQVQLPKGTDATRFIQVHHNAPGAMRTLNDLFTRHDLNIHAQFMQSHQDIGYVVLDVDSPVEEPVGILEEIRALPNTIRARLLNRV</sequence>
<dbReference type="InterPro" id="IPR050223">
    <property type="entry name" value="D-isomer_2-hydroxyacid_DH"/>
</dbReference>
<dbReference type="EMBL" id="CXWC01000013">
    <property type="protein sequence ID" value="CTQ76461.1"/>
    <property type="molecule type" value="Genomic_DNA"/>
</dbReference>
<dbReference type="NCBIfam" id="NF008759">
    <property type="entry name" value="PRK11790.1"/>
    <property type="match status" value="1"/>
</dbReference>
<evidence type="ECO:0000256" key="5">
    <source>
        <dbReference type="ARBA" id="ARBA00013143"/>
    </source>
</evidence>
<dbReference type="InterPro" id="IPR045865">
    <property type="entry name" value="ACT-like_dom_sf"/>
</dbReference>
<comment type="catalytic activity">
    <reaction evidence="11">
        <text>(2R)-3-phosphoglycerate + NAD(+) = 3-phosphooxypyruvate + NADH + H(+)</text>
        <dbReference type="Rhea" id="RHEA:12641"/>
        <dbReference type="ChEBI" id="CHEBI:15378"/>
        <dbReference type="ChEBI" id="CHEBI:18110"/>
        <dbReference type="ChEBI" id="CHEBI:57540"/>
        <dbReference type="ChEBI" id="CHEBI:57945"/>
        <dbReference type="ChEBI" id="CHEBI:58272"/>
        <dbReference type="EC" id="1.1.1.95"/>
    </reaction>
</comment>
<accession>A0A0M6ZBV4</accession>
<dbReference type="GO" id="GO:0051287">
    <property type="term" value="F:NAD binding"/>
    <property type="evidence" value="ECO:0007669"/>
    <property type="project" value="InterPro"/>
</dbReference>